<protein>
    <recommendedName>
        <fullName evidence="2">Lipoprotein</fullName>
    </recommendedName>
</protein>
<name>A0A380TLB2_9ZZZZ</name>
<evidence type="ECO:0000313" key="1">
    <source>
        <dbReference type="EMBL" id="SUS08513.1"/>
    </source>
</evidence>
<dbReference type="PROSITE" id="PS51257">
    <property type="entry name" value="PROKAR_LIPOPROTEIN"/>
    <property type="match status" value="1"/>
</dbReference>
<dbReference type="AlphaFoldDB" id="A0A380TLB2"/>
<dbReference type="EMBL" id="UIDG01000625">
    <property type="protein sequence ID" value="SUS08513.1"/>
    <property type="molecule type" value="Genomic_DNA"/>
</dbReference>
<accession>A0A380TLB2</accession>
<proteinExistence type="predicted"/>
<gene>
    <name evidence="1" type="ORF">DF3PB_710005</name>
</gene>
<sequence>MPALRVVLVSLAALGIGGCAASYLRARTVDFVADGNAAVAASRAYYSEIVAQQHGLIKLLYRNNPECPLASSIVIRRNVSDALLETIEPECRQVFKAENAKNALCLSEAAIECRNEIAPEGESGSADLRAGLGSEFATRPLDVDYFADSMALIAITTEYLDLLAKHAQEPQNAKTFAARVTQLVPRINSIACQLADPATDCTSENAPEVLGESQAAALKAAAALADLIRQLADDARAARDIRGTLDTKGKAFDDALSLLILDVEAKRKAYLANFSMERVDLLSDYWQKQAASLSEDRREAVVVQWIGARQGLEVYFNSPASPVKLLTEVQIGHQDLQRIFRGKYNDAERAELAAIRAQQLGDAFRLTFGFVRALGLI</sequence>
<evidence type="ECO:0008006" key="2">
    <source>
        <dbReference type="Google" id="ProtNLM"/>
    </source>
</evidence>
<organism evidence="1">
    <name type="scientific">metagenome</name>
    <dbReference type="NCBI Taxonomy" id="256318"/>
    <lineage>
        <taxon>unclassified sequences</taxon>
        <taxon>metagenomes</taxon>
    </lineage>
</organism>
<reference evidence="1" key="1">
    <citation type="submission" date="2018-07" db="EMBL/GenBank/DDBJ databases">
        <authorList>
            <person name="Quirk P.G."/>
            <person name="Krulwich T.A."/>
        </authorList>
    </citation>
    <scope>NUCLEOTIDE SEQUENCE</scope>
</reference>